<dbReference type="InterPro" id="IPR002731">
    <property type="entry name" value="ATPase_BadF"/>
</dbReference>
<dbReference type="PANTHER" id="PTHR43190:SF3">
    <property type="entry name" value="N-ACETYL-D-GLUCOSAMINE KINASE"/>
    <property type="match status" value="1"/>
</dbReference>
<feature type="domain" description="ATPase BadF/BadG/BcrA/BcrD type" evidence="1">
    <location>
        <begin position="4"/>
        <end position="300"/>
    </location>
</feature>
<proteinExistence type="predicted"/>
<dbReference type="RefSeq" id="WP_011590987.1">
    <property type="nucleotide sequence ID" value="NC_008261.1"/>
</dbReference>
<name>A0A0H2YQ81_CLOP1</name>
<dbReference type="GeneID" id="93001570"/>
<accession>A0A0H2YQ81</accession>
<dbReference type="STRING" id="195103.CPF_2149"/>
<dbReference type="PANTHER" id="PTHR43190">
    <property type="entry name" value="N-ACETYL-D-GLUCOSAMINE KINASE"/>
    <property type="match status" value="1"/>
</dbReference>
<dbReference type="Gene3D" id="3.30.420.40">
    <property type="match status" value="2"/>
</dbReference>
<dbReference type="KEGG" id="cpf:CPF_2149"/>
<gene>
    <name evidence="2" type="ordered locus">CPF_2149</name>
</gene>
<dbReference type="EMBL" id="CP000246">
    <property type="protein sequence ID" value="ABG82975.1"/>
    <property type="molecule type" value="Genomic_DNA"/>
</dbReference>
<evidence type="ECO:0000313" key="2">
    <source>
        <dbReference type="EMBL" id="ABG82975.1"/>
    </source>
</evidence>
<dbReference type="eggNOG" id="COG2971">
    <property type="taxonomic scope" value="Bacteria"/>
</dbReference>
<dbReference type="CDD" id="cd24007">
    <property type="entry name" value="ASKHA_NBD_eukNAGK-like"/>
    <property type="match status" value="1"/>
</dbReference>
<organism evidence="2 3">
    <name type="scientific">Clostridium perfringens (strain ATCC 13124 / DSM 756 / JCM 1290 / NCIMB 6125 / NCTC 8237 / Type A)</name>
    <dbReference type="NCBI Taxonomy" id="195103"/>
    <lineage>
        <taxon>Bacteria</taxon>
        <taxon>Bacillati</taxon>
        <taxon>Bacillota</taxon>
        <taxon>Clostridia</taxon>
        <taxon>Eubacteriales</taxon>
        <taxon>Clostridiaceae</taxon>
        <taxon>Clostridium</taxon>
    </lineage>
</organism>
<evidence type="ECO:0000313" key="3">
    <source>
        <dbReference type="Proteomes" id="UP000001823"/>
    </source>
</evidence>
<dbReference type="SUPFAM" id="SSF53067">
    <property type="entry name" value="Actin-like ATPase domain"/>
    <property type="match status" value="2"/>
</dbReference>
<dbReference type="Proteomes" id="UP000001823">
    <property type="component" value="Chromosome"/>
</dbReference>
<dbReference type="InterPro" id="IPR043129">
    <property type="entry name" value="ATPase_NBD"/>
</dbReference>
<reference evidence="2 3" key="1">
    <citation type="journal article" date="2006" name="Genome Res.">
        <title>Skewed genomic variability in strains of the toxigenic bacterial pathogen, Clostridium perfringens.</title>
        <authorList>
            <person name="Myers G.S."/>
            <person name="Rasko D.A."/>
            <person name="Cheung J.K."/>
            <person name="Ravel J."/>
            <person name="Seshadri R."/>
            <person name="Deboy R.T."/>
            <person name="Ren Q."/>
            <person name="Varga J."/>
            <person name="Awad M.M."/>
            <person name="Brinkac L.M."/>
            <person name="Daugherty S.C."/>
            <person name="Haft D.H."/>
            <person name="Dodson R.J."/>
            <person name="Madupu R."/>
            <person name="Nelson W.C."/>
            <person name="Rosovitz M.J."/>
            <person name="Sullivan S.A."/>
            <person name="Khouri H."/>
            <person name="Dimitrov G.I."/>
            <person name="Watkins K.L."/>
            <person name="Mulligan S."/>
            <person name="Benton J."/>
            <person name="Radune D."/>
            <person name="Fisher D.J."/>
            <person name="Atkins H.S."/>
            <person name="Hiscox T."/>
            <person name="Jost B.H."/>
            <person name="Billington S.J."/>
            <person name="Songer J.G."/>
            <person name="McClane B.A."/>
            <person name="Titball R.W."/>
            <person name="Rood J.I."/>
            <person name="Melville S.B."/>
            <person name="Paulsen I.T."/>
        </authorList>
    </citation>
    <scope>NUCLEOTIDE SEQUENCE [LARGE SCALE GENOMIC DNA]</scope>
    <source>
        <strain evidence="3">ATCC 13124 / DSM 756 / JCM 1290 / NCIMB 6125 / NCTC 8237 / S 107 / Type A</strain>
    </source>
</reference>
<dbReference type="Pfam" id="PF01869">
    <property type="entry name" value="BcrAD_BadFG"/>
    <property type="match status" value="1"/>
</dbReference>
<dbReference type="PaxDb" id="195103-CPF_2149"/>
<dbReference type="HOGENOM" id="CLU_016274_1_0_9"/>
<sequence length="326" mass="35842">MFYLGIDAGGTKTSFMLINHLGEVLSTYTSGTCHIHQVGFDGFRKGIQEGIDKICNEINICRDDLSYSFLGLPAYGENESEKLKMNSIIAEILGENKFSCGNDVEVALAGSLAGQPGICIILGTGAIASGITNDLKTARTSGWGYICGDEGSGYWIAKKGVEIFGKQSDHRLERTALYDIFKNELKLENDFDLIFLIKDEYKQDRTKVANLAMLVYKAALKGDKYALDIYRQAAKECLLMVNGLTNQLEFTGVLNISYSGSVFNSKEFILDPLRNYLQDNYTAFNLTAPILPPIKGAALNALKLHKGEIPEGVVHNLAKEPKEILV</sequence>
<protein>
    <submittedName>
        <fullName evidence="2">BadF/BadG/BcrA/BcrD ATPase family protein</fullName>
    </submittedName>
</protein>
<evidence type="ECO:0000259" key="1">
    <source>
        <dbReference type="Pfam" id="PF01869"/>
    </source>
</evidence>
<dbReference type="AlphaFoldDB" id="A0A0H2YQ81"/>
<keyword evidence="3" id="KW-1185">Reference proteome</keyword>
<dbReference type="InterPro" id="IPR052519">
    <property type="entry name" value="Euk-type_GlcNAc_Kinase"/>
</dbReference>